<dbReference type="GO" id="GO:0005730">
    <property type="term" value="C:nucleolus"/>
    <property type="evidence" value="ECO:0007669"/>
    <property type="project" value="UniProtKB-SubCell"/>
</dbReference>
<dbReference type="InterPro" id="IPR012580">
    <property type="entry name" value="NUC153"/>
</dbReference>
<evidence type="ECO:0000259" key="7">
    <source>
        <dbReference type="Pfam" id="PF25121"/>
    </source>
</evidence>
<dbReference type="EMBL" id="PDUG01000004">
    <property type="protein sequence ID" value="PIC34358.1"/>
    <property type="molecule type" value="Genomic_DNA"/>
</dbReference>
<evidence type="ECO:0000256" key="1">
    <source>
        <dbReference type="ARBA" id="ARBA00004604"/>
    </source>
</evidence>
<evidence type="ECO:0000256" key="4">
    <source>
        <dbReference type="ARBA" id="ARBA00023242"/>
    </source>
</evidence>
<organism evidence="8 9">
    <name type="scientific">Caenorhabditis nigoni</name>
    <dbReference type="NCBI Taxonomy" id="1611254"/>
    <lineage>
        <taxon>Eukaryota</taxon>
        <taxon>Metazoa</taxon>
        <taxon>Ecdysozoa</taxon>
        <taxon>Nematoda</taxon>
        <taxon>Chromadorea</taxon>
        <taxon>Rhabditida</taxon>
        <taxon>Rhabditina</taxon>
        <taxon>Rhabditomorpha</taxon>
        <taxon>Rhabditoidea</taxon>
        <taxon>Rhabditidae</taxon>
        <taxon>Peloderinae</taxon>
        <taxon>Caenorhabditis</taxon>
    </lineage>
</organism>
<evidence type="ECO:0000313" key="9">
    <source>
        <dbReference type="Proteomes" id="UP000230233"/>
    </source>
</evidence>
<dbReference type="OrthoDB" id="431825at2759"/>
<proteinExistence type="inferred from homology"/>
<keyword evidence="9" id="KW-1185">Reference proteome</keyword>
<dbReference type="STRING" id="1611254.A0A2G5U4A4"/>
<dbReference type="InterPro" id="IPR039754">
    <property type="entry name" value="Esf1"/>
</dbReference>
<feature type="compositionally biased region" description="Acidic residues" evidence="5">
    <location>
        <begin position="123"/>
        <end position="162"/>
    </location>
</feature>
<feature type="domain" description="NUC153" evidence="6">
    <location>
        <begin position="553"/>
        <end position="575"/>
    </location>
</feature>
<feature type="compositionally biased region" description="Low complexity" evidence="5">
    <location>
        <begin position="591"/>
        <end position="601"/>
    </location>
</feature>
<comment type="caution">
    <text evidence="8">The sequence shown here is derived from an EMBL/GenBank/DDBJ whole genome shotgun (WGS) entry which is preliminary data.</text>
</comment>
<feature type="region of interest" description="Disordered" evidence="5">
    <location>
        <begin position="449"/>
        <end position="506"/>
    </location>
</feature>
<evidence type="ECO:0000256" key="3">
    <source>
        <dbReference type="ARBA" id="ARBA00023054"/>
    </source>
</evidence>
<feature type="compositionally biased region" description="Acidic residues" evidence="5">
    <location>
        <begin position="188"/>
        <end position="203"/>
    </location>
</feature>
<feature type="region of interest" description="Disordered" evidence="5">
    <location>
        <begin position="585"/>
        <end position="626"/>
    </location>
</feature>
<evidence type="ECO:0000256" key="5">
    <source>
        <dbReference type="SAM" id="MobiDB-lite"/>
    </source>
</evidence>
<name>A0A2G5U4A4_9PELO</name>
<dbReference type="Pfam" id="PF25121">
    <property type="entry name" value="RRM_ESF1"/>
    <property type="match status" value="1"/>
</dbReference>
<feature type="compositionally biased region" description="Basic and acidic residues" evidence="5">
    <location>
        <begin position="102"/>
        <end position="112"/>
    </location>
</feature>
<feature type="region of interest" description="Disordered" evidence="5">
    <location>
        <begin position="75"/>
        <end position="207"/>
    </location>
</feature>
<feature type="compositionally biased region" description="Acidic residues" evidence="5">
    <location>
        <begin position="454"/>
        <end position="470"/>
    </location>
</feature>
<keyword evidence="3" id="KW-0175">Coiled coil</keyword>
<evidence type="ECO:0000259" key="6">
    <source>
        <dbReference type="Pfam" id="PF08159"/>
    </source>
</evidence>
<evidence type="ECO:0000256" key="2">
    <source>
        <dbReference type="ARBA" id="ARBA00009087"/>
    </source>
</evidence>
<comment type="similarity">
    <text evidence="2">Belongs to the ESF1 family.</text>
</comment>
<dbReference type="GO" id="GO:0003723">
    <property type="term" value="F:RNA binding"/>
    <property type="evidence" value="ECO:0007669"/>
    <property type="project" value="TreeGrafter"/>
</dbReference>
<accession>A0A2G5U4A4</accession>
<dbReference type="Proteomes" id="UP000230233">
    <property type="component" value="Chromosome IV"/>
</dbReference>
<dbReference type="AlphaFoldDB" id="A0A2G5U4A4"/>
<dbReference type="Pfam" id="PF08159">
    <property type="entry name" value="NUC153"/>
    <property type="match status" value="1"/>
</dbReference>
<dbReference type="GO" id="GO:0006364">
    <property type="term" value="P:rRNA processing"/>
    <property type="evidence" value="ECO:0007669"/>
    <property type="project" value="InterPro"/>
</dbReference>
<keyword evidence="4" id="KW-0539">Nucleus</keyword>
<dbReference type="PANTHER" id="PTHR12202:SF0">
    <property type="entry name" value="ESF1 HOMOLOG"/>
    <property type="match status" value="1"/>
</dbReference>
<gene>
    <name evidence="8" type="primary">Cni-F58B3.4</name>
    <name evidence="8" type="synonym">Cnig_chr_IV.g14034</name>
    <name evidence="8" type="ORF">B9Z55_014034</name>
</gene>
<feature type="compositionally biased region" description="Basic and acidic residues" evidence="5">
    <location>
        <begin position="606"/>
        <end position="617"/>
    </location>
</feature>
<sequence length="626" mass="71243">MNITDLSKFCTEEQFKMAKKKSVKSNNGLNDERFSRIKSDPMFSGLKSSDKKVVIDKRFAAALTDERFSTRAKVDMRGRKQKKTVGNNMLDLYELEEDEDDQQKTKKSTEKKLKNKKKKVEEVDKELDDFFDEKDGEEEEVDDEEDADDEEEEVTDNEEVDDKNEKNVGLNGFKKLDLARGEGNVDSSSDDDSSDEEEDELDEHEQGIELDLANLDRDVDQVEWTSKRLAVCNLEWDQMNCEDILMLVKSFTPQEGSVVSVGIYLSDFGKEEQEKEEKTGPALKLAKPVEEYKDDEMDDETRTAVREYLVNKLKHYYAVITFDSVPSAVAVYEECDGFQFEETGLKMDMRFIPDDMEFEEDRIKEFLNAEDVNMAKYKAKKKSKSAIISTGAKIAWDEDDPSRKKKFLEAFNGDEEAGKDLIVDSDDSDDDESNRNKLMALLHTDERQSKLDVDWEGEEKDDDDGSDSSDGEYVKVDDDDDEIGVKNKKKDSDDEEEDVETKQEEEKLTGYKAYKKKQKAKLMENKLKRKGTAAGEAVANIKTVAAAETIASDDRFSALFTDSAFAIEPSSKKFKGSLLVSKQAEQKLKGSTTSNESKSSSQPEDLVQKLKKQADKWNKKKSAPKS</sequence>
<reference evidence="9" key="1">
    <citation type="submission" date="2017-10" db="EMBL/GenBank/DDBJ databases">
        <title>Rapid genome shrinkage in a self-fertile nematode reveals novel sperm competition proteins.</title>
        <authorList>
            <person name="Yin D."/>
            <person name="Schwarz E.M."/>
            <person name="Thomas C.G."/>
            <person name="Felde R.L."/>
            <person name="Korf I.F."/>
            <person name="Cutter A.D."/>
            <person name="Schartner C.M."/>
            <person name="Ralston E.J."/>
            <person name="Meyer B.J."/>
            <person name="Haag E.S."/>
        </authorList>
    </citation>
    <scope>NUCLEOTIDE SEQUENCE [LARGE SCALE GENOMIC DNA]</scope>
    <source>
        <strain evidence="9">JU1422</strain>
    </source>
</reference>
<dbReference type="InterPro" id="IPR056750">
    <property type="entry name" value="RRM_ESF1"/>
</dbReference>
<evidence type="ECO:0000313" key="8">
    <source>
        <dbReference type="EMBL" id="PIC34358.1"/>
    </source>
</evidence>
<comment type="subcellular location">
    <subcellularLocation>
        <location evidence="1">Nucleus</location>
        <location evidence="1">Nucleolus</location>
    </subcellularLocation>
</comment>
<dbReference type="PANTHER" id="PTHR12202">
    <property type="entry name" value="ESF1 HOMOLOG"/>
    <property type="match status" value="1"/>
</dbReference>
<feature type="domain" description="ESF1 RRM" evidence="7">
    <location>
        <begin position="227"/>
        <end position="361"/>
    </location>
</feature>
<protein>
    <submittedName>
        <fullName evidence="8">Uncharacterized protein</fullName>
    </submittedName>
</protein>